<sequence>NIYAKDQMIATDMYNKLKEFADNGELEQEEILKVSTIQG</sequence>
<dbReference type="Proteomes" id="UP000789860">
    <property type="component" value="Unassembled WGS sequence"/>
</dbReference>
<dbReference type="EMBL" id="CAJVPM010002271">
    <property type="protein sequence ID" value="CAG8483270.1"/>
    <property type="molecule type" value="Genomic_DNA"/>
</dbReference>
<reference evidence="1" key="1">
    <citation type="submission" date="2021-06" db="EMBL/GenBank/DDBJ databases">
        <authorList>
            <person name="Kallberg Y."/>
            <person name="Tangrot J."/>
            <person name="Rosling A."/>
        </authorList>
    </citation>
    <scope>NUCLEOTIDE SEQUENCE</scope>
    <source>
        <strain evidence="1">AU212A</strain>
    </source>
</reference>
<feature type="non-terminal residue" evidence="1">
    <location>
        <position position="1"/>
    </location>
</feature>
<accession>A0ACA9KPD9</accession>
<keyword evidence="2" id="KW-1185">Reference proteome</keyword>
<evidence type="ECO:0000313" key="2">
    <source>
        <dbReference type="Proteomes" id="UP000789860"/>
    </source>
</evidence>
<protein>
    <submittedName>
        <fullName evidence="1">11855_t:CDS:1</fullName>
    </submittedName>
</protein>
<name>A0ACA9KPD9_9GLOM</name>
<comment type="caution">
    <text evidence="1">The sequence shown here is derived from an EMBL/GenBank/DDBJ whole genome shotgun (WGS) entry which is preliminary data.</text>
</comment>
<proteinExistence type="predicted"/>
<gene>
    <name evidence="1" type="ORF">SCALOS_LOCUS2514</name>
</gene>
<evidence type="ECO:0000313" key="1">
    <source>
        <dbReference type="EMBL" id="CAG8483270.1"/>
    </source>
</evidence>
<organism evidence="1 2">
    <name type="scientific">Scutellospora calospora</name>
    <dbReference type="NCBI Taxonomy" id="85575"/>
    <lineage>
        <taxon>Eukaryota</taxon>
        <taxon>Fungi</taxon>
        <taxon>Fungi incertae sedis</taxon>
        <taxon>Mucoromycota</taxon>
        <taxon>Glomeromycotina</taxon>
        <taxon>Glomeromycetes</taxon>
        <taxon>Diversisporales</taxon>
        <taxon>Gigasporaceae</taxon>
        <taxon>Scutellospora</taxon>
    </lineage>
</organism>